<feature type="domain" description="CAAX prenyl protease 2/Lysostaphin resistance protein A-like" evidence="2">
    <location>
        <begin position="139"/>
        <end position="230"/>
    </location>
</feature>
<dbReference type="Proteomes" id="UP000814010">
    <property type="component" value="Unassembled WGS sequence"/>
</dbReference>
<proteinExistence type="predicted"/>
<dbReference type="GO" id="GO:0080120">
    <property type="term" value="P:CAAX-box protein maturation"/>
    <property type="evidence" value="ECO:0007669"/>
    <property type="project" value="UniProtKB-ARBA"/>
</dbReference>
<dbReference type="Pfam" id="PF02517">
    <property type="entry name" value="Rce1-like"/>
    <property type="match status" value="1"/>
</dbReference>
<feature type="transmembrane region" description="Helical" evidence="1">
    <location>
        <begin position="99"/>
        <end position="120"/>
    </location>
</feature>
<dbReference type="InterPro" id="IPR003675">
    <property type="entry name" value="Rce1/LyrA-like_dom"/>
</dbReference>
<name>A0A9Q4FI15_PSESX</name>
<keyword evidence="3" id="KW-0482">Metalloprotease</keyword>
<feature type="transmembrane region" description="Helical" evidence="1">
    <location>
        <begin position="171"/>
        <end position="190"/>
    </location>
</feature>
<dbReference type="RefSeq" id="WP_236425487.1">
    <property type="nucleotide sequence ID" value="NZ_CAWQUS010000076.1"/>
</dbReference>
<evidence type="ECO:0000256" key="1">
    <source>
        <dbReference type="SAM" id="Phobius"/>
    </source>
</evidence>
<feature type="transmembrane region" description="Helical" evidence="1">
    <location>
        <begin position="196"/>
        <end position="214"/>
    </location>
</feature>
<comment type="caution">
    <text evidence="3">The sequence shown here is derived from an EMBL/GenBank/DDBJ whole genome shotgun (WGS) entry which is preliminary data.</text>
</comment>
<evidence type="ECO:0000259" key="2">
    <source>
        <dbReference type="Pfam" id="PF02517"/>
    </source>
</evidence>
<protein>
    <submittedName>
        <fullName evidence="3">CPBP family intramembrane metalloprotease</fullName>
    </submittedName>
</protein>
<organism evidence="3 4">
    <name type="scientific">Pseudomonas syringae</name>
    <dbReference type="NCBI Taxonomy" id="317"/>
    <lineage>
        <taxon>Bacteria</taxon>
        <taxon>Pseudomonadati</taxon>
        <taxon>Pseudomonadota</taxon>
        <taxon>Gammaproteobacteria</taxon>
        <taxon>Pseudomonadales</taxon>
        <taxon>Pseudomonadaceae</taxon>
        <taxon>Pseudomonas</taxon>
    </lineage>
</organism>
<dbReference type="GO" id="GO:0004175">
    <property type="term" value="F:endopeptidase activity"/>
    <property type="evidence" value="ECO:0007669"/>
    <property type="project" value="UniProtKB-ARBA"/>
</dbReference>
<reference evidence="3" key="1">
    <citation type="submission" date="2019-11" db="EMBL/GenBank/DDBJ databases">
        <title>Epiphytic Pseudomonas syringae from cherry orchards.</title>
        <authorList>
            <person name="Hulin M.T."/>
        </authorList>
    </citation>
    <scope>NUCLEOTIDE SEQUENCE</scope>
    <source>
        <strain evidence="3">PA-2-5E</strain>
    </source>
</reference>
<feature type="transmembrane region" description="Helical" evidence="1">
    <location>
        <begin position="20"/>
        <end position="42"/>
    </location>
</feature>
<dbReference type="AlphaFoldDB" id="A0A9Q4FI15"/>
<evidence type="ECO:0000313" key="3">
    <source>
        <dbReference type="EMBL" id="MCF5630307.1"/>
    </source>
</evidence>
<dbReference type="EMBL" id="WKAE01000129">
    <property type="protein sequence ID" value="MCF5630307.1"/>
    <property type="molecule type" value="Genomic_DNA"/>
</dbReference>
<keyword evidence="1" id="KW-0472">Membrane</keyword>
<keyword evidence="3" id="KW-0645">Protease</keyword>
<dbReference type="GO" id="GO:0008237">
    <property type="term" value="F:metallopeptidase activity"/>
    <property type="evidence" value="ECO:0007669"/>
    <property type="project" value="UniProtKB-KW"/>
</dbReference>
<accession>A0A9Q4FI15</accession>
<keyword evidence="1" id="KW-1133">Transmembrane helix</keyword>
<feature type="transmembrane region" description="Helical" evidence="1">
    <location>
        <begin position="221"/>
        <end position="242"/>
    </location>
</feature>
<evidence type="ECO:0000313" key="4">
    <source>
        <dbReference type="Proteomes" id="UP000814010"/>
    </source>
</evidence>
<feature type="transmembrane region" description="Helical" evidence="1">
    <location>
        <begin position="140"/>
        <end position="159"/>
    </location>
</feature>
<feature type="transmembrane region" description="Helical" evidence="1">
    <location>
        <begin position="58"/>
        <end position="79"/>
    </location>
</feature>
<keyword evidence="3" id="KW-0378">Hydrolase</keyword>
<gene>
    <name evidence="3" type="ORF">GIV53_13485</name>
</gene>
<keyword evidence="1" id="KW-0812">Transmembrane</keyword>
<sequence length="247" mass="27323">MADQATNDTETHRPKMWHLFWGNHGLALMPWLLIGPAVYVIYRQLVKLLMKHTPYTTLIAYDIPILYGPPAALLVMTLFLQKRFNPHLSLLGTIKSRHLVIGLTSVAIAYAVSIGISISLGLGRELTMQGLGLGKSEPQFLLMILSLLVLPPIVEEIIFRHFILGILPFKNNIYIAISAVIMSAVFFMYAHFKSYSFWPTHALMLSLGLIFAVARIQSGGLSLPVILHSSAVAIALSANYAWRSLGG</sequence>